<comment type="caution">
    <text evidence="2">The sequence shown here is derived from an EMBL/GenBank/DDBJ whole genome shotgun (WGS) entry which is preliminary data.</text>
</comment>
<keyword evidence="1" id="KW-0812">Transmembrane</keyword>
<dbReference type="Proteomes" id="UP000323142">
    <property type="component" value="Unassembled WGS sequence"/>
</dbReference>
<reference evidence="2 3" key="1">
    <citation type="submission" date="2019-09" db="EMBL/GenBank/DDBJ databases">
        <title>Salinarimonas rosea gen. nov., sp. nov., a new member of the a-2 subgroup of the Proteobacteria.</title>
        <authorList>
            <person name="Liu J."/>
        </authorList>
    </citation>
    <scope>NUCLEOTIDE SEQUENCE [LARGE SCALE GENOMIC DNA]</scope>
    <source>
        <strain evidence="2 3">BN140002</strain>
    </source>
</reference>
<evidence type="ECO:0000256" key="1">
    <source>
        <dbReference type="SAM" id="Phobius"/>
    </source>
</evidence>
<gene>
    <name evidence="2" type="ORF">F0L46_06770</name>
</gene>
<dbReference type="CDD" id="cd01324">
    <property type="entry name" value="cbb3_Oxidase_CcoQ"/>
    <property type="match status" value="1"/>
</dbReference>
<keyword evidence="3" id="KW-1185">Reference proteome</keyword>
<feature type="transmembrane region" description="Helical" evidence="1">
    <location>
        <begin position="6"/>
        <end position="32"/>
    </location>
</feature>
<name>A0A5B2VI08_9HYPH</name>
<accession>A0A5B2VI08</accession>
<dbReference type="AlphaFoldDB" id="A0A5B2VI08"/>
<dbReference type="Pfam" id="PF05545">
    <property type="entry name" value="FixQ"/>
    <property type="match status" value="1"/>
</dbReference>
<proteinExistence type="predicted"/>
<dbReference type="EMBL" id="VUOA01000016">
    <property type="protein sequence ID" value="KAA2237969.1"/>
    <property type="molecule type" value="Genomic_DNA"/>
</dbReference>
<sequence>MSTYTFLAGIAQTWGMIAFISGFALAVLYALLPSNRVTFDEAARRPLLED</sequence>
<organism evidence="2 3">
    <name type="scientific">Salinarimonas soli</name>
    <dbReference type="NCBI Taxonomy" id="1638099"/>
    <lineage>
        <taxon>Bacteria</taxon>
        <taxon>Pseudomonadati</taxon>
        <taxon>Pseudomonadota</taxon>
        <taxon>Alphaproteobacteria</taxon>
        <taxon>Hyphomicrobiales</taxon>
        <taxon>Salinarimonadaceae</taxon>
        <taxon>Salinarimonas</taxon>
    </lineage>
</organism>
<dbReference type="OrthoDB" id="7173870at2"/>
<evidence type="ECO:0000313" key="2">
    <source>
        <dbReference type="EMBL" id="KAA2237969.1"/>
    </source>
</evidence>
<protein>
    <submittedName>
        <fullName evidence="2">Cbb3-type cytochrome c oxidase subunit 3</fullName>
    </submittedName>
</protein>
<dbReference type="RefSeq" id="WP_149816301.1">
    <property type="nucleotide sequence ID" value="NZ_VUOA01000016.1"/>
</dbReference>
<keyword evidence="1" id="KW-1133">Transmembrane helix</keyword>
<dbReference type="InterPro" id="IPR008621">
    <property type="entry name" value="Cbb3-typ_cyt_oxidase_comp"/>
</dbReference>
<evidence type="ECO:0000313" key="3">
    <source>
        <dbReference type="Proteomes" id="UP000323142"/>
    </source>
</evidence>
<keyword evidence="1" id="KW-0472">Membrane</keyword>
<reference evidence="2 3" key="2">
    <citation type="submission" date="2019-09" db="EMBL/GenBank/DDBJ databases">
        <authorList>
            <person name="Jin C."/>
        </authorList>
    </citation>
    <scope>NUCLEOTIDE SEQUENCE [LARGE SCALE GENOMIC DNA]</scope>
    <source>
        <strain evidence="2 3">BN140002</strain>
    </source>
</reference>